<keyword evidence="7" id="KW-1185">Reference proteome</keyword>
<keyword evidence="3" id="KW-0238">DNA-binding</keyword>
<dbReference type="GO" id="GO:0003700">
    <property type="term" value="F:DNA-binding transcription factor activity"/>
    <property type="evidence" value="ECO:0007669"/>
    <property type="project" value="InterPro"/>
</dbReference>
<dbReference type="PRINTS" id="PR00039">
    <property type="entry name" value="HTHLYSR"/>
</dbReference>
<gene>
    <name evidence="6" type="primary">benM_2</name>
    <name evidence="6" type="ORF">LAL4801_04976</name>
</gene>
<proteinExistence type="inferred from homology"/>
<evidence type="ECO:0000256" key="4">
    <source>
        <dbReference type="ARBA" id="ARBA00023163"/>
    </source>
</evidence>
<name>A0A0M6YB88_9HYPH</name>
<comment type="similarity">
    <text evidence="1">Belongs to the LysR transcriptional regulatory family.</text>
</comment>
<dbReference type="Gene3D" id="1.10.10.10">
    <property type="entry name" value="Winged helix-like DNA-binding domain superfamily/Winged helix DNA-binding domain"/>
    <property type="match status" value="1"/>
</dbReference>
<dbReference type="SUPFAM" id="SSF53850">
    <property type="entry name" value="Periplasmic binding protein-like II"/>
    <property type="match status" value="1"/>
</dbReference>
<accession>A0A0M6YB88</accession>
<dbReference type="SUPFAM" id="SSF46785">
    <property type="entry name" value="Winged helix' DNA-binding domain"/>
    <property type="match status" value="1"/>
</dbReference>
<evidence type="ECO:0000256" key="1">
    <source>
        <dbReference type="ARBA" id="ARBA00009437"/>
    </source>
</evidence>
<dbReference type="InterPro" id="IPR036390">
    <property type="entry name" value="WH_DNA-bd_sf"/>
</dbReference>
<reference evidence="7" key="1">
    <citation type="submission" date="2015-07" db="EMBL/GenBank/DDBJ databases">
        <authorList>
            <person name="Rodrigo-Torres Lidia"/>
            <person name="Arahal R.David."/>
        </authorList>
    </citation>
    <scope>NUCLEOTIDE SEQUENCE [LARGE SCALE GENOMIC DNA]</scope>
    <source>
        <strain evidence="7">CECT 4801</strain>
    </source>
</reference>
<dbReference type="Pfam" id="PF00126">
    <property type="entry name" value="HTH_1"/>
    <property type="match status" value="1"/>
</dbReference>
<keyword evidence="4" id="KW-0804">Transcription</keyword>
<dbReference type="Proteomes" id="UP000048926">
    <property type="component" value="Unassembled WGS sequence"/>
</dbReference>
<evidence type="ECO:0000313" key="7">
    <source>
        <dbReference type="Proteomes" id="UP000048926"/>
    </source>
</evidence>
<dbReference type="FunFam" id="1.10.10.10:FF:000001">
    <property type="entry name" value="LysR family transcriptional regulator"/>
    <property type="match status" value="1"/>
</dbReference>
<dbReference type="Gene3D" id="3.40.190.10">
    <property type="entry name" value="Periplasmic binding protein-like II"/>
    <property type="match status" value="2"/>
</dbReference>
<evidence type="ECO:0000259" key="5">
    <source>
        <dbReference type="PROSITE" id="PS50931"/>
    </source>
</evidence>
<dbReference type="InterPro" id="IPR005119">
    <property type="entry name" value="LysR_subst-bd"/>
</dbReference>
<dbReference type="EMBL" id="CXST01000003">
    <property type="protein sequence ID" value="CTQ46517.1"/>
    <property type="molecule type" value="Genomic_DNA"/>
</dbReference>
<dbReference type="Pfam" id="PF03466">
    <property type="entry name" value="LysR_substrate"/>
    <property type="match status" value="1"/>
</dbReference>
<dbReference type="STRING" id="187304.B0E33_12010"/>
<evidence type="ECO:0000256" key="3">
    <source>
        <dbReference type="ARBA" id="ARBA00023125"/>
    </source>
</evidence>
<dbReference type="PANTHER" id="PTHR30579">
    <property type="entry name" value="TRANSCRIPTIONAL REGULATOR"/>
    <property type="match status" value="1"/>
</dbReference>
<sequence length="277" mass="29261">MDEHVLRTFVAVSDRQSFRAAGEDVGRTQSAVSQQIKGLEAELGVQLFNRSTRSVEMTPAGQTFYSHACSLLSRHREAVSAARGASVLPYLRIGATDDIAAYGLVPVLRALEDGPEPCSLDLETHSSQMLLASLGSRYDLVIVVSPQRGRTGDLVASVPLVWLGSASLSTSQNALPLAVYADRCAMRDAAIAALDTSSVKWTTKATVSGLVVIEAAVRAGIAVAPALTGFHAADLPTVTSLPVLPHLELRIVAGTPVGETYLPYVRESLQGLLEAKG</sequence>
<dbReference type="AlphaFoldDB" id="A0A0M6YB88"/>
<dbReference type="InterPro" id="IPR036388">
    <property type="entry name" value="WH-like_DNA-bd_sf"/>
</dbReference>
<keyword evidence="2" id="KW-0805">Transcription regulation</keyword>
<dbReference type="RefSeq" id="WP_055660319.1">
    <property type="nucleotide sequence ID" value="NZ_CXST01000003.1"/>
</dbReference>
<evidence type="ECO:0000256" key="2">
    <source>
        <dbReference type="ARBA" id="ARBA00023015"/>
    </source>
</evidence>
<dbReference type="PANTHER" id="PTHR30579:SF7">
    <property type="entry name" value="HTH-TYPE TRANSCRIPTIONAL REGULATOR LRHA-RELATED"/>
    <property type="match status" value="1"/>
</dbReference>
<dbReference type="GO" id="GO:0003677">
    <property type="term" value="F:DNA binding"/>
    <property type="evidence" value="ECO:0007669"/>
    <property type="project" value="UniProtKB-KW"/>
</dbReference>
<evidence type="ECO:0000313" key="6">
    <source>
        <dbReference type="EMBL" id="CTQ46517.1"/>
    </source>
</evidence>
<organism evidence="6 7">
    <name type="scientific">Roseibium aggregatum</name>
    <dbReference type="NCBI Taxonomy" id="187304"/>
    <lineage>
        <taxon>Bacteria</taxon>
        <taxon>Pseudomonadati</taxon>
        <taxon>Pseudomonadota</taxon>
        <taxon>Alphaproteobacteria</taxon>
        <taxon>Hyphomicrobiales</taxon>
        <taxon>Stappiaceae</taxon>
        <taxon>Roseibium</taxon>
    </lineage>
</organism>
<dbReference type="InterPro" id="IPR050176">
    <property type="entry name" value="LTTR"/>
</dbReference>
<dbReference type="PROSITE" id="PS50931">
    <property type="entry name" value="HTH_LYSR"/>
    <property type="match status" value="1"/>
</dbReference>
<protein>
    <submittedName>
        <fullName evidence="6">Ben and cat operon transcriptional regulator</fullName>
    </submittedName>
</protein>
<dbReference type="InterPro" id="IPR000847">
    <property type="entry name" value="LysR_HTH_N"/>
</dbReference>
<feature type="domain" description="HTH lysR-type" evidence="5">
    <location>
        <begin position="1"/>
        <end position="58"/>
    </location>
</feature>